<dbReference type="PRINTS" id="PR00078">
    <property type="entry name" value="G3PDHDRGNASE"/>
</dbReference>
<dbReference type="GO" id="GO:0004365">
    <property type="term" value="F:glyceraldehyde-3-phosphate dehydrogenase (NAD+) (phosphorylating) activity"/>
    <property type="evidence" value="ECO:0007669"/>
    <property type="project" value="UniProtKB-EC"/>
</dbReference>
<dbReference type="PROSITE" id="PS00071">
    <property type="entry name" value="GAPDH"/>
    <property type="match status" value="1"/>
</dbReference>
<dbReference type="SUPFAM" id="SSF55347">
    <property type="entry name" value="Glyceraldehyde-3-phosphate dehydrogenase-like, C-terminal domain"/>
    <property type="match status" value="1"/>
</dbReference>
<proteinExistence type="inferred from homology"/>
<evidence type="ECO:0000256" key="1">
    <source>
        <dbReference type="ARBA" id="ARBA00007406"/>
    </source>
</evidence>
<sequence>MNNNTIYEKELAFQADRRKACVEFVRIISDLWYDKSIELVLFRNQLIDRNVSDIINLHEYAVAFVEKPINIFDSVEIARAIENLDLPPSRIDIGKLTYEYHLEDNKYNDARAFVIDKLKNAKNTSEIKPKDVVLYGFGRIGRLLAREMMSKIGKGQQLRLRAIVTRDKNDAVLLEKRASLLRYDSVHGDFEGSVQADVENQALLINGTTVHIITANGPEEIDYTQYGIQDALVIDNTGAFTTEEALKRHLTSKGVEKVLLTAPGKGVPNIVYGVNHEEYNPDEVLIYSAASCTTNAITPVLKAVEDTLGVVKGHIETIHAYTNDQNLVDNMHKKYRRGRSAALNMVITETGAGSAVAKALPSLAGKLTSNAIRVPVPNGSLVVLNLEVGKTTSREEVDAIMKKYALEGELVEQIKYSLNNELVSSDIVGTAQPSIYDSNATLVSNDGKNIVLYIWYDNEYGYSHQVIRLAKYIAKVRRYTYY</sequence>
<dbReference type="InterPro" id="IPR020829">
    <property type="entry name" value="GlycerAld_3-P_DH_cat"/>
</dbReference>
<dbReference type="InterPro" id="IPR020830">
    <property type="entry name" value="GlycerAld_3-P_DH_AS"/>
</dbReference>
<organism evidence="6 7">
    <name type="scientific">Flavobacterium nakdongensis</name>
    <dbReference type="NCBI Taxonomy" id="3073563"/>
    <lineage>
        <taxon>Bacteria</taxon>
        <taxon>Pseudomonadati</taxon>
        <taxon>Bacteroidota</taxon>
        <taxon>Flavobacteriia</taxon>
        <taxon>Flavobacteriales</taxon>
        <taxon>Flavobacteriaceae</taxon>
        <taxon>Flavobacterium</taxon>
    </lineage>
</organism>
<dbReference type="SMART" id="SM00846">
    <property type="entry name" value="Gp_dh_N"/>
    <property type="match status" value="1"/>
</dbReference>
<dbReference type="InterPro" id="IPR006424">
    <property type="entry name" value="Glyceraldehyde-3-P_DH_1"/>
</dbReference>
<dbReference type="NCBIfam" id="TIGR01534">
    <property type="entry name" value="GAPDH-I"/>
    <property type="match status" value="1"/>
</dbReference>
<dbReference type="Gene3D" id="3.40.50.720">
    <property type="entry name" value="NAD(P)-binding Rossmann-like Domain"/>
    <property type="match status" value="1"/>
</dbReference>
<dbReference type="Gene3D" id="3.30.360.10">
    <property type="entry name" value="Dihydrodipicolinate Reductase, domain 2"/>
    <property type="match status" value="1"/>
</dbReference>
<evidence type="ECO:0000256" key="2">
    <source>
        <dbReference type="ARBA" id="ARBA00023002"/>
    </source>
</evidence>
<dbReference type="EMBL" id="CP133721">
    <property type="protein sequence ID" value="WMW78421.1"/>
    <property type="molecule type" value="Genomic_DNA"/>
</dbReference>
<dbReference type="InterPro" id="IPR036291">
    <property type="entry name" value="NAD(P)-bd_dom_sf"/>
</dbReference>
<reference evidence="6" key="1">
    <citation type="submission" date="2023-09" db="EMBL/GenBank/DDBJ databases">
        <title>Flavobacterium sp. 20NA77.7 isolated from freshwater.</title>
        <authorList>
            <person name="Le V."/>
            <person name="Ko S.-R."/>
            <person name="Ahn C.-Y."/>
            <person name="Oh H.-M."/>
        </authorList>
    </citation>
    <scope>NUCLEOTIDE SEQUENCE</scope>
    <source>
        <strain evidence="6">20NA77.7</strain>
    </source>
</reference>
<dbReference type="InterPro" id="IPR020831">
    <property type="entry name" value="GlycerAld/Erythrose_P_DH"/>
</dbReference>
<dbReference type="NCBIfam" id="NF006139">
    <property type="entry name" value="PRK08289.1"/>
    <property type="match status" value="1"/>
</dbReference>
<dbReference type="RefSeq" id="WP_309532731.1">
    <property type="nucleotide sequence ID" value="NZ_CP133721.1"/>
</dbReference>
<protein>
    <recommendedName>
        <fullName evidence="4">Glyceraldehyde-3-phosphate dehydrogenase</fullName>
        <ecNumber evidence="4">1.2.1.-</ecNumber>
    </recommendedName>
</protein>
<evidence type="ECO:0000259" key="5">
    <source>
        <dbReference type="SMART" id="SM00846"/>
    </source>
</evidence>
<evidence type="ECO:0000256" key="4">
    <source>
        <dbReference type="RuleBase" id="RU361160"/>
    </source>
</evidence>
<dbReference type="PANTHER" id="PTHR43454:SF1">
    <property type="entry name" value="GLYCERALDEHYDE 3-PHOSPHATE DEHYDROGENASE NAD(P) BINDING DOMAIN-CONTAINING PROTEIN"/>
    <property type="match status" value="1"/>
</dbReference>
<feature type="domain" description="Glyceraldehyde 3-phosphate dehydrogenase NAD(P) binding" evidence="5">
    <location>
        <begin position="130"/>
        <end position="292"/>
    </location>
</feature>
<dbReference type="EC" id="1.2.1.-" evidence="4"/>
<evidence type="ECO:0000313" key="6">
    <source>
        <dbReference type="EMBL" id="WMW78421.1"/>
    </source>
</evidence>
<keyword evidence="2 4" id="KW-0560">Oxidoreductase</keyword>
<comment type="similarity">
    <text evidence="1 3">Belongs to the glyceraldehyde-3-phosphate dehydrogenase family.</text>
</comment>
<evidence type="ECO:0000313" key="7">
    <source>
        <dbReference type="Proteomes" id="UP001180481"/>
    </source>
</evidence>
<accession>A0ABY9RBT4</accession>
<keyword evidence="7" id="KW-1185">Reference proteome</keyword>
<dbReference type="Pfam" id="PF00044">
    <property type="entry name" value="Gp_dh_N"/>
    <property type="match status" value="1"/>
</dbReference>
<dbReference type="Pfam" id="PF02800">
    <property type="entry name" value="Gp_dh_C"/>
    <property type="match status" value="1"/>
</dbReference>
<dbReference type="Proteomes" id="UP001180481">
    <property type="component" value="Chromosome"/>
</dbReference>
<dbReference type="InterPro" id="IPR020828">
    <property type="entry name" value="GlycerAld_3-P_DH_NAD(P)-bd"/>
</dbReference>
<dbReference type="CDD" id="cd18126">
    <property type="entry name" value="GAPDH_I_C"/>
    <property type="match status" value="1"/>
</dbReference>
<dbReference type="CDD" id="cd05214">
    <property type="entry name" value="GAPDH_I_N"/>
    <property type="match status" value="1"/>
</dbReference>
<name>A0ABY9RBT4_9FLAO</name>
<dbReference type="SUPFAM" id="SSF51735">
    <property type="entry name" value="NAD(P)-binding Rossmann-fold domains"/>
    <property type="match status" value="1"/>
</dbReference>
<gene>
    <name evidence="6" type="ORF">RF683_02955</name>
</gene>
<evidence type="ECO:0000256" key="3">
    <source>
        <dbReference type="RuleBase" id="RU000397"/>
    </source>
</evidence>
<dbReference type="PANTHER" id="PTHR43454">
    <property type="entry name" value="GLYCERALDEHYDE-3-PHOSPHATE DEHYDROGENASE"/>
    <property type="match status" value="1"/>
</dbReference>